<reference evidence="2 3" key="1">
    <citation type="submission" date="2024-04" db="EMBL/GenBank/DDBJ databases">
        <title>Human intestinal bacterial collection.</title>
        <authorList>
            <person name="Pauvert C."/>
            <person name="Hitch T.C.A."/>
            <person name="Clavel T."/>
        </authorList>
    </citation>
    <scope>NUCLEOTIDE SEQUENCE [LARGE SCALE GENOMIC DNA]</scope>
    <source>
        <strain evidence="2 3">CLA-AA-H174</strain>
    </source>
</reference>
<dbReference type="RefSeq" id="WP_349226089.1">
    <property type="nucleotide sequence ID" value="NZ_JBBNFG020000022.1"/>
</dbReference>
<keyword evidence="3" id="KW-1185">Reference proteome</keyword>
<evidence type="ECO:0000313" key="3">
    <source>
        <dbReference type="Proteomes" id="UP001465717"/>
    </source>
</evidence>
<dbReference type="Gene3D" id="1.50.10.10">
    <property type="match status" value="1"/>
</dbReference>
<name>A0ABV1FYG4_9BACT</name>
<sequence>MWYRKHFHIQEVGDRKYFIEWGVQQGILPRATYQKAMDTAWKALAASVHESPAPTRRRHSMPTLSRTP</sequence>
<protein>
    <submittedName>
        <fullName evidence="2">Uncharacterized protein</fullName>
    </submittedName>
</protein>
<proteinExistence type="predicted"/>
<comment type="caution">
    <text evidence="2">The sequence shown here is derived from an EMBL/GenBank/DDBJ whole genome shotgun (WGS) entry which is preliminary data.</text>
</comment>
<dbReference type="Proteomes" id="UP001465717">
    <property type="component" value="Unassembled WGS sequence"/>
</dbReference>
<evidence type="ECO:0000256" key="1">
    <source>
        <dbReference type="SAM" id="MobiDB-lite"/>
    </source>
</evidence>
<dbReference type="InterPro" id="IPR012341">
    <property type="entry name" value="6hp_glycosidase-like_sf"/>
</dbReference>
<gene>
    <name evidence="2" type="ORF">AAAT87_07590</name>
</gene>
<evidence type="ECO:0000313" key="2">
    <source>
        <dbReference type="EMBL" id="MEQ2508142.1"/>
    </source>
</evidence>
<dbReference type="EMBL" id="JBBNGE010000020">
    <property type="protein sequence ID" value="MEQ2508142.1"/>
    <property type="molecule type" value="Genomic_DNA"/>
</dbReference>
<organism evidence="2 3">
    <name type="scientific">Segatella sinensis</name>
    <dbReference type="NCBI Taxonomy" id="3085167"/>
    <lineage>
        <taxon>Bacteria</taxon>
        <taxon>Pseudomonadati</taxon>
        <taxon>Bacteroidota</taxon>
        <taxon>Bacteroidia</taxon>
        <taxon>Bacteroidales</taxon>
        <taxon>Prevotellaceae</taxon>
        <taxon>Segatella</taxon>
    </lineage>
</organism>
<feature type="region of interest" description="Disordered" evidence="1">
    <location>
        <begin position="47"/>
        <end position="68"/>
    </location>
</feature>
<accession>A0ABV1FYG4</accession>